<dbReference type="AlphaFoldDB" id="A0A939GBN3"/>
<gene>
    <name evidence="3" type="ORF">J2I48_24845</name>
</gene>
<evidence type="ECO:0000256" key="2">
    <source>
        <dbReference type="SAM" id="Phobius"/>
    </source>
</evidence>
<evidence type="ECO:0000313" key="4">
    <source>
        <dbReference type="Proteomes" id="UP000664795"/>
    </source>
</evidence>
<proteinExistence type="predicted"/>
<protein>
    <recommendedName>
        <fullName evidence="5">Anti-sigma factor</fullName>
    </recommendedName>
</protein>
<keyword evidence="2" id="KW-0812">Transmembrane</keyword>
<accession>A0A939GBN3</accession>
<organism evidence="3 4">
    <name type="scientific">Fibrella aquatilis</name>
    <dbReference type="NCBI Taxonomy" id="2817059"/>
    <lineage>
        <taxon>Bacteria</taxon>
        <taxon>Pseudomonadati</taxon>
        <taxon>Bacteroidota</taxon>
        <taxon>Cytophagia</taxon>
        <taxon>Cytophagales</taxon>
        <taxon>Spirosomataceae</taxon>
        <taxon>Fibrella</taxon>
    </lineage>
</organism>
<dbReference type="Proteomes" id="UP000664795">
    <property type="component" value="Unassembled WGS sequence"/>
</dbReference>
<keyword evidence="2" id="KW-1133">Transmembrane helix</keyword>
<dbReference type="RefSeq" id="WP_207338225.1">
    <property type="nucleotide sequence ID" value="NZ_JAFMYU010000029.1"/>
</dbReference>
<feature type="coiled-coil region" evidence="1">
    <location>
        <begin position="105"/>
        <end position="185"/>
    </location>
</feature>
<name>A0A939GBN3_9BACT</name>
<sequence length="195" mass="22038">MSLENFIREHRDEFEQDAPTYAFWQRLAAQLPPPAGDNHSAENGQNKPSGPFLGVQRGSGVARRWWAVAASIVVLLGVLWWVNARYAATEQPEVVAVSPAYAKEVAQYASLIDDKRDELKALAANNPGLYQQFANDLDRLETSYLALKKDLPETPNQELLIQAMIQNLQLQIDLLNEQLRVIERMKQQNTTHETV</sequence>
<reference evidence="3 4" key="1">
    <citation type="submission" date="2021-03" db="EMBL/GenBank/DDBJ databases">
        <title>Fibrella sp. HMF5036 genome sequencing and assembly.</title>
        <authorList>
            <person name="Kang H."/>
            <person name="Kim H."/>
            <person name="Bae S."/>
            <person name="Joh K."/>
        </authorList>
    </citation>
    <scope>NUCLEOTIDE SEQUENCE [LARGE SCALE GENOMIC DNA]</scope>
    <source>
        <strain evidence="3 4">HMF5036</strain>
    </source>
</reference>
<feature type="transmembrane region" description="Helical" evidence="2">
    <location>
        <begin position="65"/>
        <end position="82"/>
    </location>
</feature>
<evidence type="ECO:0008006" key="5">
    <source>
        <dbReference type="Google" id="ProtNLM"/>
    </source>
</evidence>
<dbReference type="EMBL" id="JAFMYU010000029">
    <property type="protein sequence ID" value="MBO0934259.1"/>
    <property type="molecule type" value="Genomic_DNA"/>
</dbReference>
<comment type="caution">
    <text evidence="3">The sequence shown here is derived from an EMBL/GenBank/DDBJ whole genome shotgun (WGS) entry which is preliminary data.</text>
</comment>
<evidence type="ECO:0000313" key="3">
    <source>
        <dbReference type="EMBL" id="MBO0934259.1"/>
    </source>
</evidence>
<keyword evidence="1" id="KW-0175">Coiled coil</keyword>
<keyword evidence="4" id="KW-1185">Reference proteome</keyword>
<evidence type="ECO:0000256" key="1">
    <source>
        <dbReference type="SAM" id="Coils"/>
    </source>
</evidence>
<keyword evidence="2" id="KW-0472">Membrane</keyword>